<proteinExistence type="inferred from homology"/>
<evidence type="ECO:0000313" key="23">
    <source>
        <dbReference type="Proteomes" id="UP000228934"/>
    </source>
</evidence>
<comment type="catalytic activity">
    <reaction evidence="19">
        <text>N-acetyl-beta-D-galactosaminyl-(1-&gt;4)-beta-D-3-sulfogalactosyl-(1-&gt;4)-beta-D-glucosyl-(1&lt;-&gt;1')-ceramide + H2O = a beta-D-3-sulfogalactosyl-(1-&gt;4)-beta-D-glucosyl-(1&lt;-&gt;1')-ceramide + N-acetyl-beta-D-galactosamine</text>
        <dbReference type="Rhea" id="RHEA:48276"/>
        <dbReference type="ChEBI" id="CHEBI:15377"/>
        <dbReference type="ChEBI" id="CHEBI:28497"/>
        <dbReference type="ChEBI" id="CHEBI:90163"/>
        <dbReference type="ChEBI" id="CHEBI:90164"/>
    </reaction>
    <physiologicalReaction direction="left-to-right" evidence="19">
        <dbReference type="Rhea" id="RHEA:48277"/>
    </physiologicalReaction>
</comment>
<keyword evidence="7" id="KW-1015">Disulfide bond</keyword>
<dbReference type="InterPro" id="IPR015883">
    <property type="entry name" value="Glyco_hydro_20_cat"/>
</dbReference>
<evidence type="ECO:0000256" key="18">
    <source>
        <dbReference type="ARBA" id="ARBA00046959"/>
    </source>
</evidence>
<evidence type="ECO:0000256" key="16">
    <source>
        <dbReference type="ARBA" id="ARBA00043827"/>
    </source>
</evidence>
<evidence type="ECO:0000313" key="22">
    <source>
        <dbReference type="EMBL" id="PIO16135.1"/>
    </source>
</evidence>
<reference evidence="23" key="1">
    <citation type="journal article" date="2017" name="Nat. Commun.">
        <title>The North American bullfrog draft genome provides insight into hormonal regulation of long noncoding RNA.</title>
        <authorList>
            <person name="Hammond S.A."/>
            <person name="Warren R.L."/>
            <person name="Vandervalk B.P."/>
            <person name="Kucuk E."/>
            <person name="Khan H."/>
            <person name="Gibb E.A."/>
            <person name="Pandoh P."/>
            <person name="Kirk H."/>
            <person name="Zhao Y."/>
            <person name="Jones M."/>
            <person name="Mungall A.J."/>
            <person name="Coope R."/>
            <person name="Pleasance S."/>
            <person name="Moore R.A."/>
            <person name="Holt R.A."/>
            <person name="Round J.M."/>
            <person name="Ohora S."/>
            <person name="Walle B.V."/>
            <person name="Veldhoen N."/>
            <person name="Helbing C.C."/>
            <person name="Birol I."/>
        </authorList>
    </citation>
    <scope>NUCLEOTIDE SEQUENCE [LARGE SCALE GENOMIC DNA]</scope>
</reference>
<dbReference type="EC" id="3.2.1.52" evidence="4"/>
<comment type="similarity">
    <text evidence="3">Belongs to the glycosyl hydrolase 20 family.</text>
</comment>
<evidence type="ECO:0000256" key="5">
    <source>
        <dbReference type="ARBA" id="ARBA00022801"/>
    </source>
</evidence>
<evidence type="ECO:0000256" key="3">
    <source>
        <dbReference type="ARBA" id="ARBA00006285"/>
    </source>
</evidence>
<comment type="catalytic activity">
    <reaction evidence="16">
        <text>a ganglioside GM2 + H2O = a ganglioside GM3 + N-acetyl-beta-D-galactosamine</text>
        <dbReference type="Rhea" id="RHEA:47968"/>
        <dbReference type="ChEBI" id="CHEBI:15377"/>
        <dbReference type="ChEBI" id="CHEBI:28497"/>
        <dbReference type="ChEBI" id="CHEBI:79210"/>
        <dbReference type="ChEBI" id="CHEBI:79218"/>
    </reaction>
    <physiologicalReaction direction="left-to-right" evidence="16">
        <dbReference type="Rhea" id="RHEA:47969"/>
    </physiologicalReaction>
</comment>
<dbReference type="GO" id="GO:0004563">
    <property type="term" value="F:beta-N-acetylhexosaminidase activity"/>
    <property type="evidence" value="ECO:0007669"/>
    <property type="project" value="UniProtKB-EC"/>
</dbReference>
<keyword evidence="8" id="KW-0458">Lysosome</keyword>
<evidence type="ECO:0000256" key="4">
    <source>
        <dbReference type="ARBA" id="ARBA00012663"/>
    </source>
</evidence>
<dbReference type="GO" id="GO:0005975">
    <property type="term" value="P:carbohydrate metabolic process"/>
    <property type="evidence" value="ECO:0007669"/>
    <property type="project" value="InterPro"/>
</dbReference>
<comment type="catalytic activity">
    <reaction evidence="20">
        <text>N-acetyl-beta-D-6-sulfogalactosaminyl-(1-&gt;4)-alpha-L-iduronyl-(1-&gt;3)-N-acetyl-D-6-sulfogalactosamine + H2O = alpha-L-iduronyl-(1-&gt;3)-N-acetyl-D-6-sulfogalactosamine + N-acetyl-D-6-sulfogalactosamine</text>
        <dbReference type="Rhea" id="RHEA:64384"/>
        <dbReference type="ChEBI" id="CHEBI:15377"/>
        <dbReference type="ChEBI" id="CHEBI:152567"/>
        <dbReference type="ChEBI" id="CHEBI:152568"/>
        <dbReference type="ChEBI" id="CHEBI:153064"/>
    </reaction>
    <physiologicalReaction direction="left-to-right" evidence="20">
        <dbReference type="Rhea" id="RHEA:64385"/>
    </physiologicalReaction>
</comment>
<evidence type="ECO:0000256" key="6">
    <source>
        <dbReference type="ARBA" id="ARBA00023098"/>
    </source>
</evidence>
<protein>
    <recommendedName>
        <fullName evidence="12">Beta-hexosaminidase subunit beta</fullName>
        <ecNumber evidence="4">3.2.1.52</ecNumber>
    </recommendedName>
    <alternativeName>
        <fullName evidence="13">Beta-N-acetylhexosaminidase subunit beta</fullName>
    </alternativeName>
    <alternativeName>
        <fullName evidence="14">N-acetyl-beta-glucosaminidase subunit beta</fullName>
    </alternativeName>
</protein>
<dbReference type="OrthoDB" id="428480at2759"/>
<dbReference type="GO" id="GO:0060473">
    <property type="term" value="C:cortical granule"/>
    <property type="evidence" value="ECO:0007669"/>
    <property type="project" value="UniProtKB-SubCell"/>
</dbReference>
<dbReference type="PRINTS" id="PR00738">
    <property type="entry name" value="GLHYDRLASE20"/>
</dbReference>
<evidence type="ECO:0000256" key="10">
    <source>
        <dbReference type="ARBA" id="ARBA00023505"/>
    </source>
</evidence>
<evidence type="ECO:0000256" key="11">
    <source>
        <dbReference type="ARBA" id="ARBA00037865"/>
    </source>
</evidence>
<dbReference type="InterPro" id="IPR017853">
    <property type="entry name" value="GH"/>
</dbReference>
<keyword evidence="23" id="KW-1185">Reference proteome</keyword>
<comment type="catalytic activity">
    <reaction evidence="1">
        <text>Hydrolysis of terminal non-reducing N-acetyl-D-hexosamine residues in N-acetyl-beta-D-hexosaminides.</text>
        <dbReference type="EC" id="3.2.1.52"/>
    </reaction>
</comment>
<dbReference type="PANTHER" id="PTHR22600">
    <property type="entry name" value="BETA-HEXOSAMINIDASE"/>
    <property type="match status" value="1"/>
</dbReference>
<evidence type="ECO:0000256" key="19">
    <source>
        <dbReference type="ARBA" id="ARBA00047301"/>
    </source>
</evidence>
<dbReference type="EMBL" id="KV968720">
    <property type="protein sequence ID" value="PIO16135.1"/>
    <property type="molecule type" value="Genomic_DNA"/>
</dbReference>
<feature type="domain" description="Glycoside hydrolase family 20 catalytic" evidence="21">
    <location>
        <begin position="18"/>
        <end position="84"/>
    </location>
</feature>
<evidence type="ECO:0000256" key="14">
    <source>
        <dbReference type="ARBA" id="ARBA00042832"/>
    </source>
</evidence>
<comment type="catalytic activity">
    <reaction evidence="10">
        <text>beta-D-GalNAc-(1-&gt;4)-alpha-L-IdoA-(1-&gt;3)-beta-D-GalNAc-4-sulfate-(1-&gt;4)-alpha-L-IdoA-(1-&gt;3)-D-GalNAc-4-sulfate + H2O = alpha-L-IdoA-(1-&gt;3)-beta-D-GalNAc-4-sulfate-(1-&gt;4)-alpha-L-IdoA-(1-&gt;3)-D-GalNAc-4-sulfate + N-acetyl-D-galactosamine</text>
        <dbReference type="Rhea" id="RHEA:64372"/>
        <dbReference type="ChEBI" id="CHEBI:15377"/>
        <dbReference type="ChEBI" id="CHEBI:28037"/>
        <dbReference type="ChEBI" id="CHEBI:152565"/>
        <dbReference type="ChEBI" id="CHEBI:152566"/>
    </reaction>
    <physiologicalReaction direction="left-to-right" evidence="10">
        <dbReference type="Rhea" id="RHEA:64373"/>
    </physiologicalReaction>
</comment>
<comment type="subunit">
    <text evidence="18">There are 3 forms of beta-hexosaminidase: hexosaminidase A is a heterodimer composed of one subunit alpha and one subunit beta (chain A and B); hexosaminidase B is a homodimer of two beta subunits (two chains A and B); hexosaminidase S is a homodimer of two alpha subunits. The composition of the dimer (isozyme A versus isozyme S) has a significant effect on the substrate specificity of the alpha subunit active site.</text>
</comment>
<evidence type="ECO:0000256" key="1">
    <source>
        <dbReference type="ARBA" id="ARBA00001231"/>
    </source>
</evidence>
<name>A0A2G9QKS1_AQUCT</name>
<evidence type="ECO:0000256" key="17">
    <source>
        <dbReference type="ARBA" id="ARBA00045511"/>
    </source>
</evidence>
<comment type="subcellular location">
    <subcellularLocation>
        <location evidence="11">Cytoplasmic vesicle</location>
        <location evidence="11">Secretory vesicle</location>
        <location evidence="11">Cortical granule</location>
    </subcellularLocation>
    <subcellularLocation>
        <location evidence="2">Lysosome</location>
    </subcellularLocation>
</comment>
<evidence type="ECO:0000256" key="9">
    <source>
        <dbReference type="ARBA" id="ARBA00023329"/>
    </source>
</evidence>
<dbReference type="InterPro" id="IPR025705">
    <property type="entry name" value="Beta_hexosaminidase_sua/sub"/>
</dbReference>
<accession>A0A2G9QKS1</accession>
<evidence type="ECO:0000256" key="8">
    <source>
        <dbReference type="ARBA" id="ARBA00023228"/>
    </source>
</evidence>
<dbReference type="SUPFAM" id="SSF51445">
    <property type="entry name" value="(Trans)glycosidases"/>
    <property type="match status" value="1"/>
</dbReference>
<evidence type="ECO:0000256" key="12">
    <source>
        <dbReference type="ARBA" id="ARBA00040637"/>
    </source>
</evidence>
<keyword evidence="6" id="KW-0443">Lipid metabolism</keyword>
<gene>
    <name evidence="22" type="ORF">AB205_0145060</name>
</gene>
<dbReference type="GO" id="GO:0030203">
    <property type="term" value="P:glycosaminoglycan metabolic process"/>
    <property type="evidence" value="ECO:0007669"/>
    <property type="project" value="TreeGrafter"/>
</dbReference>
<evidence type="ECO:0000256" key="2">
    <source>
        <dbReference type="ARBA" id="ARBA00004371"/>
    </source>
</evidence>
<keyword evidence="5" id="KW-0378">Hydrolase</keyword>
<keyword evidence="9" id="KW-0968">Cytoplasmic vesicle</keyword>
<comment type="function">
    <text evidence="17">Hydrolyzes the non-reducing end N-acetyl-D-hexosamine and/or sulfated N-acetyl-D-hexosamine of glycoconjugates, such as the oligosaccharide moieties from proteins and neutral glycolipids, or from certain mucopolysaccharides. The isozyme B does not hydrolyze each of these substrates, however hydrolyzes efficiently neutral oligosaccharide. Only the isozyme A is responsible for the degradation of GM2 gangliosides in the presence of GM2A. During fertilization is responsible, at least in part, for the zona block to polyspermy. Present in the cortical granules of non-activated oocytes, is exocytosed during the cortical reaction in response to oocyte activation and inactivates the sperm galactosyltransferase-binding site, accounting for the block in sperm binding to the zona pellucida.</text>
</comment>
<dbReference type="AlphaFoldDB" id="A0A2G9QKS1"/>
<dbReference type="Gene3D" id="3.20.20.80">
    <property type="entry name" value="Glycosidases"/>
    <property type="match status" value="1"/>
</dbReference>
<dbReference type="Proteomes" id="UP000228934">
    <property type="component" value="Unassembled WGS sequence"/>
</dbReference>
<dbReference type="GO" id="GO:0016020">
    <property type="term" value="C:membrane"/>
    <property type="evidence" value="ECO:0007669"/>
    <property type="project" value="TreeGrafter"/>
</dbReference>
<sequence>MAAVTAAGFQALLSAPWYLNRIAYGQDWIQIYHVEPTDFKGTEQQKQLVIGGEACLWGEFVDATNLTPRLWPRASAVAERLWSSAKVTSVQDAYNRLVVHRCRMVGTLVALHNLWAERKKD</sequence>
<dbReference type="GO" id="GO:0006689">
    <property type="term" value="P:ganglioside catabolic process"/>
    <property type="evidence" value="ECO:0007669"/>
    <property type="project" value="TreeGrafter"/>
</dbReference>
<dbReference type="Pfam" id="PF00728">
    <property type="entry name" value="Glyco_hydro_20"/>
    <property type="match status" value="1"/>
</dbReference>
<evidence type="ECO:0000256" key="15">
    <source>
        <dbReference type="ARBA" id="ARBA00043767"/>
    </source>
</evidence>
<evidence type="ECO:0000259" key="21">
    <source>
        <dbReference type="Pfam" id="PF00728"/>
    </source>
</evidence>
<dbReference type="GO" id="GO:0005764">
    <property type="term" value="C:lysosome"/>
    <property type="evidence" value="ECO:0007669"/>
    <property type="project" value="UniProtKB-SubCell"/>
</dbReference>
<evidence type="ECO:0000256" key="7">
    <source>
        <dbReference type="ARBA" id="ARBA00023157"/>
    </source>
</evidence>
<evidence type="ECO:0000256" key="20">
    <source>
        <dbReference type="ARBA" id="ARBA00049464"/>
    </source>
</evidence>
<comment type="catalytic activity">
    <reaction evidence="15">
        <text>a ganglioside GM2 (d18:1(4E)) + H2O = a ganglioside GM3 (d18:1(4E)) + N-acetyl-beta-D-galactosamine</text>
        <dbReference type="Rhea" id="RHEA:47940"/>
        <dbReference type="ChEBI" id="CHEBI:15377"/>
        <dbReference type="ChEBI" id="CHEBI:28497"/>
        <dbReference type="ChEBI" id="CHEBI:60065"/>
        <dbReference type="ChEBI" id="CHEBI:71502"/>
    </reaction>
    <physiologicalReaction direction="left-to-right" evidence="15">
        <dbReference type="Rhea" id="RHEA:47941"/>
    </physiologicalReaction>
</comment>
<evidence type="ECO:0000256" key="13">
    <source>
        <dbReference type="ARBA" id="ARBA00042342"/>
    </source>
</evidence>
<organism evidence="22 23">
    <name type="scientific">Aquarana catesbeiana</name>
    <name type="common">American bullfrog</name>
    <name type="synonym">Rana catesbeiana</name>
    <dbReference type="NCBI Taxonomy" id="8400"/>
    <lineage>
        <taxon>Eukaryota</taxon>
        <taxon>Metazoa</taxon>
        <taxon>Chordata</taxon>
        <taxon>Craniata</taxon>
        <taxon>Vertebrata</taxon>
        <taxon>Euteleostomi</taxon>
        <taxon>Amphibia</taxon>
        <taxon>Batrachia</taxon>
        <taxon>Anura</taxon>
        <taxon>Neobatrachia</taxon>
        <taxon>Ranoidea</taxon>
        <taxon>Ranidae</taxon>
        <taxon>Aquarana</taxon>
    </lineage>
</organism>
<dbReference type="PANTHER" id="PTHR22600:SF38">
    <property type="entry name" value="BETA-HEXOSAMINIDASE SUBUNIT BETA"/>
    <property type="match status" value="1"/>
</dbReference>